<dbReference type="GO" id="GO:0008108">
    <property type="term" value="F:UDP-glucose:hexose-1-phosphate uridylyltransferase activity"/>
    <property type="evidence" value="ECO:0007669"/>
    <property type="project" value="InterPro"/>
</dbReference>
<proteinExistence type="predicted"/>
<dbReference type="Proteomes" id="UP000297452">
    <property type="component" value="Unassembled WGS sequence"/>
</dbReference>
<name>A0A4Z1J8B8_9HELO</name>
<evidence type="ECO:0000313" key="7">
    <source>
        <dbReference type="Proteomes" id="UP000297452"/>
    </source>
</evidence>
<feature type="domain" description="Galactose-1-phosphate uridyl transferase N-terminal" evidence="5">
    <location>
        <begin position="53"/>
        <end position="111"/>
    </location>
</feature>
<evidence type="ECO:0000256" key="4">
    <source>
        <dbReference type="ARBA" id="ARBA00023277"/>
    </source>
</evidence>
<dbReference type="GO" id="GO:0008270">
    <property type="term" value="F:zinc ion binding"/>
    <property type="evidence" value="ECO:0007669"/>
    <property type="project" value="InterPro"/>
</dbReference>
<dbReference type="SUPFAM" id="SSF54197">
    <property type="entry name" value="HIT-like"/>
    <property type="match status" value="1"/>
</dbReference>
<dbReference type="Pfam" id="PF01087">
    <property type="entry name" value="GalP_UDP_transf"/>
    <property type="match status" value="1"/>
</dbReference>
<reference evidence="6 7" key="1">
    <citation type="submission" date="2017-12" db="EMBL/GenBank/DDBJ databases">
        <title>Comparative genomics of Botrytis spp.</title>
        <authorList>
            <person name="Valero-Jimenez C.A."/>
            <person name="Tapia P."/>
            <person name="Veloso J."/>
            <person name="Silva-Moreno E."/>
            <person name="Staats M."/>
            <person name="Valdes J.H."/>
            <person name="Van Kan J.A.L."/>
        </authorList>
    </citation>
    <scope>NUCLEOTIDE SEQUENCE [LARGE SCALE GENOMIC DNA]</scope>
    <source>
        <strain evidence="6 7">MUCL2120</strain>
    </source>
</reference>
<accession>A0A4Z1J8B8</accession>
<keyword evidence="7" id="KW-1185">Reference proteome</keyword>
<dbReference type="InterPro" id="IPR036265">
    <property type="entry name" value="HIT-like_sf"/>
</dbReference>
<dbReference type="OrthoDB" id="418412at2759"/>
<dbReference type="PANTHER" id="PTHR11943">
    <property type="entry name" value="GALACTOSE-1-PHOSPHATE URIDYLYLTRANSFERASE"/>
    <property type="match status" value="1"/>
</dbReference>
<keyword evidence="4" id="KW-0119">Carbohydrate metabolism</keyword>
<keyword evidence="2" id="KW-0808">Transferase</keyword>
<evidence type="ECO:0000256" key="2">
    <source>
        <dbReference type="ARBA" id="ARBA00022679"/>
    </source>
</evidence>
<organism evidence="6 7">
    <name type="scientific">Botryotinia narcissicola</name>
    <dbReference type="NCBI Taxonomy" id="278944"/>
    <lineage>
        <taxon>Eukaryota</taxon>
        <taxon>Fungi</taxon>
        <taxon>Dikarya</taxon>
        <taxon>Ascomycota</taxon>
        <taxon>Pezizomycotina</taxon>
        <taxon>Leotiomycetes</taxon>
        <taxon>Helotiales</taxon>
        <taxon>Sclerotiniaceae</taxon>
        <taxon>Botryotinia</taxon>
    </lineage>
</organism>
<evidence type="ECO:0000259" key="5">
    <source>
        <dbReference type="Pfam" id="PF01087"/>
    </source>
</evidence>
<sequence>MDIAKINNVSHRRYNPLNGKWILIASPDKQKRPRHAIYVLVMLEPKVVSAIPNSEDLFQAEPVLGQCYILTYSAKHYMTVPDMKLQDISNIIEVWSNLHSRYLSSRNPLTLATQKSGNLDLTFCDNKDTLDLADFKYFQIFDNNISGLHQAPLDTIEKELENSYLHIYFCPFLLYFFIRKFFGGYKLFVELLCEITPETAVDILRCAQVEILESESECNCSADSKTIFIDIEKPAEIKKSLLSFKGAVNRVLGIARCKVEKK</sequence>
<dbReference type="PANTHER" id="PTHR11943:SF1">
    <property type="entry name" value="GALACTOSE-1-PHOSPHATE URIDYLYLTRANSFERASE"/>
    <property type="match status" value="1"/>
</dbReference>
<dbReference type="InterPro" id="IPR001937">
    <property type="entry name" value="GalP_UDPtransf1"/>
</dbReference>
<dbReference type="Gene3D" id="3.30.428.10">
    <property type="entry name" value="HIT-like"/>
    <property type="match status" value="1"/>
</dbReference>
<dbReference type="InterPro" id="IPR005849">
    <property type="entry name" value="GalP_Utransf_N"/>
</dbReference>
<keyword evidence="3" id="KW-0548">Nucleotidyltransferase</keyword>
<dbReference type="GO" id="GO:0005737">
    <property type="term" value="C:cytoplasm"/>
    <property type="evidence" value="ECO:0007669"/>
    <property type="project" value="TreeGrafter"/>
</dbReference>
<dbReference type="STRING" id="278944.A0A4Z1J8B8"/>
<evidence type="ECO:0000313" key="6">
    <source>
        <dbReference type="EMBL" id="TGO69891.1"/>
    </source>
</evidence>
<evidence type="ECO:0000256" key="1">
    <source>
        <dbReference type="ARBA" id="ARBA00016340"/>
    </source>
</evidence>
<protein>
    <recommendedName>
        <fullName evidence="1">Galactose-1-phosphate uridylyltransferase</fullName>
    </recommendedName>
</protein>
<gene>
    <name evidence="6" type="ORF">BOTNAR_0006g00190</name>
</gene>
<dbReference type="GO" id="GO:0033499">
    <property type="term" value="P:galactose catabolic process via UDP-galactose, Leloir pathway"/>
    <property type="evidence" value="ECO:0007669"/>
    <property type="project" value="TreeGrafter"/>
</dbReference>
<comment type="caution">
    <text evidence="6">The sequence shown here is derived from an EMBL/GenBank/DDBJ whole genome shotgun (WGS) entry which is preliminary data.</text>
</comment>
<dbReference type="EMBL" id="PQXJ01000006">
    <property type="protein sequence ID" value="TGO69891.1"/>
    <property type="molecule type" value="Genomic_DNA"/>
</dbReference>
<dbReference type="AlphaFoldDB" id="A0A4Z1J8B8"/>
<evidence type="ECO:0000256" key="3">
    <source>
        <dbReference type="ARBA" id="ARBA00022695"/>
    </source>
</evidence>